<organism evidence="10 11">
    <name type="scientific">Fibrella aquatilis</name>
    <dbReference type="NCBI Taxonomy" id="2817059"/>
    <lineage>
        <taxon>Bacteria</taxon>
        <taxon>Pseudomonadati</taxon>
        <taxon>Bacteroidota</taxon>
        <taxon>Cytophagia</taxon>
        <taxon>Cytophagales</taxon>
        <taxon>Spirosomataceae</taxon>
        <taxon>Fibrella</taxon>
    </lineage>
</organism>
<dbReference type="GO" id="GO:0043190">
    <property type="term" value="C:ATP-binding cassette (ABC) transporter complex"/>
    <property type="evidence" value="ECO:0007669"/>
    <property type="project" value="InterPro"/>
</dbReference>
<feature type="transmembrane region" description="Helical" evidence="8">
    <location>
        <begin position="236"/>
        <end position="257"/>
    </location>
</feature>
<evidence type="ECO:0000256" key="1">
    <source>
        <dbReference type="ARBA" id="ARBA00004651"/>
    </source>
</evidence>
<dbReference type="PRINTS" id="PR00164">
    <property type="entry name" value="ABC2TRNSPORT"/>
</dbReference>
<accession>A0A939G2X4</accession>
<keyword evidence="11" id="KW-1185">Reference proteome</keyword>
<feature type="transmembrane region" description="Helical" evidence="8">
    <location>
        <begin position="20"/>
        <end position="40"/>
    </location>
</feature>
<dbReference type="InterPro" id="IPR013525">
    <property type="entry name" value="ABC2_TM"/>
</dbReference>
<evidence type="ECO:0000313" key="10">
    <source>
        <dbReference type="EMBL" id="MBO0930208.1"/>
    </source>
</evidence>
<proteinExistence type="inferred from homology"/>
<feature type="transmembrane region" description="Helical" evidence="8">
    <location>
        <begin position="185"/>
        <end position="208"/>
    </location>
</feature>
<keyword evidence="3 8" id="KW-0813">Transport</keyword>
<keyword evidence="4 8" id="KW-1003">Cell membrane</keyword>
<dbReference type="AlphaFoldDB" id="A0A939G2X4"/>
<evidence type="ECO:0000313" key="11">
    <source>
        <dbReference type="Proteomes" id="UP000664795"/>
    </source>
</evidence>
<feature type="domain" description="ABC transmembrane type-2" evidence="9">
    <location>
        <begin position="129"/>
        <end position="378"/>
    </location>
</feature>
<dbReference type="Gene3D" id="3.40.1710.10">
    <property type="entry name" value="abc type-2 transporter like domain"/>
    <property type="match status" value="1"/>
</dbReference>
<evidence type="ECO:0000256" key="7">
    <source>
        <dbReference type="ARBA" id="ARBA00023136"/>
    </source>
</evidence>
<evidence type="ECO:0000256" key="8">
    <source>
        <dbReference type="RuleBase" id="RU361157"/>
    </source>
</evidence>
<dbReference type="InterPro" id="IPR000412">
    <property type="entry name" value="ABC_2_transport"/>
</dbReference>
<feature type="transmembrane region" description="Helical" evidence="8">
    <location>
        <begin position="360"/>
        <end position="378"/>
    </location>
</feature>
<dbReference type="GO" id="GO:0140359">
    <property type="term" value="F:ABC-type transporter activity"/>
    <property type="evidence" value="ECO:0007669"/>
    <property type="project" value="InterPro"/>
</dbReference>
<dbReference type="EMBL" id="JAFMYU010000003">
    <property type="protein sequence ID" value="MBO0930208.1"/>
    <property type="molecule type" value="Genomic_DNA"/>
</dbReference>
<dbReference type="InterPro" id="IPR047817">
    <property type="entry name" value="ABC2_TM_bact-type"/>
</dbReference>
<dbReference type="PANTHER" id="PTHR30294:SF29">
    <property type="entry name" value="MULTIDRUG ABC TRANSPORTER PERMEASE YBHS-RELATED"/>
    <property type="match status" value="1"/>
</dbReference>
<evidence type="ECO:0000259" key="9">
    <source>
        <dbReference type="PROSITE" id="PS51012"/>
    </source>
</evidence>
<evidence type="ECO:0000256" key="6">
    <source>
        <dbReference type="ARBA" id="ARBA00022989"/>
    </source>
</evidence>
<dbReference type="InterPro" id="IPR051449">
    <property type="entry name" value="ABC-2_transporter_component"/>
</dbReference>
<evidence type="ECO:0000256" key="4">
    <source>
        <dbReference type="ARBA" id="ARBA00022475"/>
    </source>
</evidence>
<feature type="transmembrane region" description="Helical" evidence="8">
    <location>
        <begin position="296"/>
        <end position="315"/>
    </location>
</feature>
<dbReference type="PANTHER" id="PTHR30294">
    <property type="entry name" value="MEMBRANE COMPONENT OF ABC TRANSPORTER YHHJ-RELATED"/>
    <property type="match status" value="1"/>
</dbReference>
<gene>
    <name evidence="10" type="ORF">J2I48_04340</name>
</gene>
<comment type="subcellular location">
    <subcellularLocation>
        <location evidence="1 8">Cell membrane</location>
        <topology evidence="1 8">Multi-pass membrane protein</topology>
    </subcellularLocation>
</comment>
<dbReference type="Pfam" id="PF12698">
    <property type="entry name" value="ABC2_membrane_3"/>
    <property type="match status" value="1"/>
</dbReference>
<reference evidence="10 11" key="1">
    <citation type="submission" date="2021-03" db="EMBL/GenBank/DDBJ databases">
        <title>Fibrella sp. HMF5036 genome sequencing and assembly.</title>
        <authorList>
            <person name="Kang H."/>
            <person name="Kim H."/>
            <person name="Bae S."/>
            <person name="Joh K."/>
        </authorList>
    </citation>
    <scope>NUCLEOTIDE SEQUENCE [LARGE SCALE GENOMIC DNA]</scope>
    <source>
        <strain evidence="10 11">HMF5036</strain>
    </source>
</reference>
<evidence type="ECO:0000256" key="3">
    <source>
        <dbReference type="ARBA" id="ARBA00022448"/>
    </source>
</evidence>
<dbReference type="RefSeq" id="WP_207334179.1">
    <property type="nucleotide sequence ID" value="NZ_JAFMYU010000003.1"/>
</dbReference>
<keyword evidence="7 8" id="KW-0472">Membrane</keyword>
<comment type="caution">
    <text evidence="10">The sequence shown here is derived from an EMBL/GenBank/DDBJ whole genome shotgun (WGS) entry which is preliminary data.</text>
</comment>
<evidence type="ECO:0000256" key="5">
    <source>
        <dbReference type="ARBA" id="ARBA00022692"/>
    </source>
</evidence>
<comment type="similarity">
    <text evidence="2 8">Belongs to the ABC-2 integral membrane protein family.</text>
</comment>
<keyword evidence="6 8" id="KW-1133">Transmembrane helix</keyword>
<name>A0A939G2X4_9BACT</name>
<feature type="transmembrane region" description="Helical" evidence="8">
    <location>
        <begin position="269"/>
        <end position="290"/>
    </location>
</feature>
<sequence>MKTFFQLIGREFRQFSRNSVAVAVFIGGPLFFGLLLGFTYNRPTVTNLPIAVLDLNQSSLSSKVIDALDDNPTVHIQQVFNDEVSARNAFQTGQYEAIVTLPEHFEGDVQQRRTPEVEVDLNMANILTANFVSRAVQTTLSTINAGVEIEGLMKRGVPAADARSQFQAFSINNTRYFNPSGNYGYYMMPGLMGAVLQQVFLLALALAFSKEFDEHTFGQVLAKTHKSGLVLITKILPYWIMGVGIWAFVLGILFPLLKIPPIGDLSATLVLIAAFTLAITGLGILVSILIPNQLRATELLMVLATPSFVISGYTWPASQMPGFLQGLAQVIPLTHFLSAFRKVFFLNAPFSAIWPEVRLLTLYGLGTLLVAWLALWFIMRKQSRATVAVVT</sequence>
<dbReference type="Proteomes" id="UP000664795">
    <property type="component" value="Unassembled WGS sequence"/>
</dbReference>
<dbReference type="PROSITE" id="PS51012">
    <property type="entry name" value="ABC_TM2"/>
    <property type="match status" value="1"/>
</dbReference>
<keyword evidence="5 8" id="KW-0812">Transmembrane</keyword>
<protein>
    <recommendedName>
        <fullName evidence="8">Transport permease protein</fullName>
    </recommendedName>
</protein>
<evidence type="ECO:0000256" key="2">
    <source>
        <dbReference type="ARBA" id="ARBA00007783"/>
    </source>
</evidence>